<gene>
    <name evidence="1" type="ORF">F0562_034610</name>
</gene>
<dbReference type="Proteomes" id="UP000325577">
    <property type="component" value="Linkage Group LG21"/>
</dbReference>
<organism evidence="1 2">
    <name type="scientific">Nyssa sinensis</name>
    <dbReference type="NCBI Taxonomy" id="561372"/>
    <lineage>
        <taxon>Eukaryota</taxon>
        <taxon>Viridiplantae</taxon>
        <taxon>Streptophyta</taxon>
        <taxon>Embryophyta</taxon>
        <taxon>Tracheophyta</taxon>
        <taxon>Spermatophyta</taxon>
        <taxon>Magnoliopsida</taxon>
        <taxon>eudicotyledons</taxon>
        <taxon>Gunneridae</taxon>
        <taxon>Pentapetalae</taxon>
        <taxon>asterids</taxon>
        <taxon>Cornales</taxon>
        <taxon>Nyssaceae</taxon>
        <taxon>Nyssa</taxon>
    </lineage>
</organism>
<keyword evidence="2" id="KW-1185">Reference proteome</keyword>
<protein>
    <submittedName>
        <fullName evidence="1">Uncharacterized protein</fullName>
    </submittedName>
</protein>
<accession>A0A5J5A8N7</accession>
<dbReference type="EMBL" id="CM018045">
    <property type="protein sequence ID" value="KAA8527293.1"/>
    <property type="molecule type" value="Genomic_DNA"/>
</dbReference>
<name>A0A5J5A8N7_9ASTE</name>
<sequence>MIRIVVLFLPLNREETAGGLSGILAGGCDQDEQNRGGNDFGGLRERILSGHSLDCGVPSLVSLPSQIRRVYWVVGLHMLCLKIDGTVLELLTWYSKSTLQLFYFYRS</sequence>
<dbReference type="AlphaFoldDB" id="A0A5J5A8N7"/>
<evidence type="ECO:0000313" key="1">
    <source>
        <dbReference type="EMBL" id="KAA8527293.1"/>
    </source>
</evidence>
<dbReference type="PROSITE" id="PS51257">
    <property type="entry name" value="PROKAR_LIPOPROTEIN"/>
    <property type="match status" value="1"/>
</dbReference>
<reference evidence="1 2" key="1">
    <citation type="submission" date="2019-09" db="EMBL/GenBank/DDBJ databases">
        <title>A chromosome-level genome assembly of the Chinese tupelo Nyssa sinensis.</title>
        <authorList>
            <person name="Yang X."/>
            <person name="Kang M."/>
            <person name="Yang Y."/>
            <person name="Xiong H."/>
            <person name="Wang M."/>
            <person name="Zhang Z."/>
            <person name="Wang Z."/>
            <person name="Wu H."/>
            <person name="Ma T."/>
            <person name="Liu J."/>
            <person name="Xi Z."/>
        </authorList>
    </citation>
    <scope>NUCLEOTIDE SEQUENCE [LARGE SCALE GENOMIC DNA]</scope>
    <source>
        <strain evidence="1">J267</strain>
        <tissue evidence="1">Leaf</tissue>
    </source>
</reference>
<proteinExistence type="predicted"/>
<evidence type="ECO:0000313" key="2">
    <source>
        <dbReference type="Proteomes" id="UP000325577"/>
    </source>
</evidence>